<accession>A0A8J3HXS3</accession>
<dbReference type="Proteomes" id="UP000612362">
    <property type="component" value="Unassembled WGS sequence"/>
</dbReference>
<evidence type="ECO:0000313" key="1">
    <source>
        <dbReference type="EMBL" id="GHO45171.1"/>
    </source>
</evidence>
<protein>
    <submittedName>
        <fullName evidence="1">Uncharacterized protein</fullName>
    </submittedName>
</protein>
<comment type="caution">
    <text evidence="1">The sequence shown here is derived from an EMBL/GenBank/DDBJ whole genome shotgun (WGS) entry which is preliminary data.</text>
</comment>
<evidence type="ECO:0000313" key="2">
    <source>
        <dbReference type="Proteomes" id="UP000612362"/>
    </source>
</evidence>
<organism evidence="1 2">
    <name type="scientific">Ktedonospora formicarum</name>
    <dbReference type="NCBI Taxonomy" id="2778364"/>
    <lineage>
        <taxon>Bacteria</taxon>
        <taxon>Bacillati</taxon>
        <taxon>Chloroflexota</taxon>
        <taxon>Ktedonobacteria</taxon>
        <taxon>Ktedonobacterales</taxon>
        <taxon>Ktedonobacteraceae</taxon>
        <taxon>Ktedonospora</taxon>
    </lineage>
</organism>
<keyword evidence="2" id="KW-1185">Reference proteome</keyword>
<dbReference type="EMBL" id="BNJF01000001">
    <property type="protein sequence ID" value="GHO45171.1"/>
    <property type="molecule type" value="Genomic_DNA"/>
</dbReference>
<reference evidence="1" key="1">
    <citation type="submission" date="2020-10" db="EMBL/GenBank/DDBJ databases">
        <title>Taxonomic study of unclassified bacteria belonging to the class Ktedonobacteria.</title>
        <authorList>
            <person name="Yabe S."/>
            <person name="Wang C.M."/>
            <person name="Zheng Y."/>
            <person name="Sakai Y."/>
            <person name="Cavaletti L."/>
            <person name="Monciardini P."/>
            <person name="Donadio S."/>
        </authorList>
    </citation>
    <scope>NUCLEOTIDE SEQUENCE</scope>
    <source>
        <strain evidence="1">SOSP1-1</strain>
    </source>
</reference>
<proteinExistence type="predicted"/>
<sequence length="98" mass="11374">MIVAYEWQGKFWCPDCCPQGETPVFDSDECEHHVWCALCRRELDLYVPWCGSCEAGLCYESPDFLPPIIFVPNSPEAWAAYFRQQKLMTTWIAKEDCA</sequence>
<dbReference type="AlphaFoldDB" id="A0A8J3HXS3"/>
<dbReference type="RefSeq" id="WP_220194518.1">
    <property type="nucleotide sequence ID" value="NZ_BNJF01000001.1"/>
</dbReference>
<name>A0A8J3HXS3_9CHLR</name>
<gene>
    <name evidence="1" type="ORF">KSX_33340</name>
</gene>